<evidence type="ECO:0000313" key="3">
    <source>
        <dbReference type="EMBL" id="RYN71372.1"/>
    </source>
</evidence>
<keyword evidence="1" id="KW-0732">Signal</keyword>
<evidence type="ECO:0000313" key="2">
    <source>
        <dbReference type="EMBL" id="OAG25588.1"/>
    </source>
</evidence>
<dbReference type="Proteomes" id="UP000077248">
    <property type="component" value="Unassembled WGS sequence"/>
</dbReference>
<name>A0A177E1H6_ALTAL</name>
<evidence type="ECO:0000313" key="4">
    <source>
        <dbReference type="Proteomes" id="UP000077248"/>
    </source>
</evidence>
<dbReference type="KEGG" id="aalt:CC77DRAFT_1005174"/>
<dbReference type="EMBL" id="PDXD01000033">
    <property type="protein sequence ID" value="RYN71372.1"/>
    <property type="molecule type" value="Genomic_DNA"/>
</dbReference>
<protein>
    <submittedName>
        <fullName evidence="2">Uncharacterized protein</fullName>
    </submittedName>
</protein>
<feature type="chain" id="PRO_5040669972" evidence="1">
    <location>
        <begin position="17"/>
        <end position="131"/>
    </location>
</feature>
<dbReference type="EMBL" id="KV441470">
    <property type="protein sequence ID" value="OAG25588.1"/>
    <property type="molecule type" value="Genomic_DNA"/>
</dbReference>
<organism evidence="2 4">
    <name type="scientific">Alternaria alternata</name>
    <name type="common">Alternaria rot fungus</name>
    <name type="synonym">Torula alternata</name>
    <dbReference type="NCBI Taxonomy" id="5599"/>
    <lineage>
        <taxon>Eukaryota</taxon>
        <taxon>Fungi</taxon>
        <taxon>Dikarya</taxon>
        <taxon>Ascomycota</taxon>
        <taxon>Pezizomycotina</taxon>
        <taxon>Dothideomycetes</taxon>
        <taxon>Pleosporomycetidae</taxon>
        <taxon>Pleosporales</taxon>
        <taxon>Pleosporineae</taxon>
        <taxon>Pleosporaceae</taxon>
        <taxon>Alternaria</taxon>
        <taxon>Alternaria sect. Alternaria</taxon>
        <taxon>Alternaria alternata complex</taxon>
    </lineage>
</organism>
<accession>A0A177E1H6</accession>
<gene>
    <name evidence="3" type="ORF">AA0117_g9634</name>
    <name evidence="2" type="ORF">CC77DRAFT_1005174</name>
</gene>
<proteinExistence type="predicted"/>
<evidence type="ECO:0000313" key="5">
    <source>
        <dbReference type="Proteomes" id="UP000291422"/>
    </source>
</evidence>
<dbReference type="VEuPathDB" id="FungiDB:CC77DRAFT_1005174"/>
<dbReference type="OMA" id="VTKTMGH"/>
<keyword evidence="4" id="KW-1185">Reference proteome</keyword>
<dbReference type="Proteomes" id="UP000291422">
    <property type="component" value="Unassembled WGS sequence"/>
</dbReference>
<dbReference type="STRING" id="5599.A0A177E1H6"/>
<feature type="signal peptide" evidence="1">
    <location>
        <begin position="1"/>
        <end position="16"/>
    </location>
</feature>
<sequence>MRFSIVAASLIAAVAAQYPSASEEVCSAAVTVTVTETLAHTPVAPSMSSAYYPTTTPMAATPSSPAPVMGGTGVPMVPDASSVGTMPVASGTAAPSGSGTGAPYPEFTGAASGLKVGGALAGVGAVAALFL</sequence>
<reference evidence="5" key="2">
    <citation type="journal article" date="2019" name="bioRxiv">
        <title>Genomics, evolutionary history and diagnostics of the Alternaria alternata species group including apple and Asian pear pathotypes.</title>
        <authorList>
            <person name="Armitage A.D."/>
            <person name="Cockerton H.M."/>
            <person name="Sreenivasaprasad S."/>
            <person name="Woodhall J.W."/>
            <person name="Lane C.R."/>
            <person name="Harrison R.J."/>
            <person name="Clarkson J.P."/>
        </authorList>
    </citation>
    <scope>NUCLEOTIDE SEQUENCE [LARGE SCALE GENOMIC DNA]</scope>
    <source>
        <strain evidence="5">FERA 1177</strain>
    </source>
</reference>
<dbReference type="RefSeq" id="XP_018391009.1">
    <property type="nucleotide sequence ID" value="XM_018523329.1"/>
</dbReference>
<evidence type="ECO:0000256" key="1">
    <source>
        <dbReference type="SAM" id="SignalP"/>
    </source>
</evidence>
<dbReference type="AlphaFoldDB" id="A0A177E1H6"/>
<reference evidence="2 4" key="1">
    <citation type="submission" date="2016-05" db="EMBL/GenBank/DDBJ databases">
        <title>Comparative analysis of secretome profiles of manganese(II)-oxidizing ascomycete fungi.</title>
        <authorList>
            <consortium name="DOE Joint Genome Institute"/>
            <person name="Zeiner C.A."/>
            <person name="Purvine S.O."/>
            <person name="Zink E.M."/>
            <person name="Wu S."/>
            <person name="Pasa-Tolic L."/>
            <person name="Chaput D.L."/>
            <person name="Haridas S."/>
            <person name="Grigoriev I.V."/>
            <person name="Santelli C.M."/>
            <person name="Hansel C.M."/>
        </authorList>
    </citation>
    <scope>NUCLEOTIDE SEQUENCE [LARGE SCALE GENOMIC DNA]</scope>
    <source>
        <strain evidence="2 4">SRC1lrK2f</strain>
    </source>
</reference>
<dbReference type="GeneID" id="29108923"/>
<reference evidence="3" key="3">
    <citation type="journal article" date="2019" name="J. ISSAAS">
        <title>Genomics, evolutionary history and diagnostics of the Alternaria alternata species group including apple and Asian pear pathotypes.</title>
        <authorList>
            <person name="Armitage A.D."/>
            <person name="Cockerton H.M."/>
            <person name="Sreenivasaprasad S."/>
            <person name="Woodhall J."/>
            <person name="Lane C."/>
            <person name="Harrison R.J."/>
            <person name="Clarkson J.P."/>
        </authorList>
    </citation>
    <scope>NUCLEOTIDE SEQUENCE</scope>
    <source>
        <strain evidence="3">FERA 1177</strain>
    </source>
</reference>